<keyword evidence="5" id="KW-0805">Transcription regulation</keyword>
<dbReference type="InterPro" id="IPR031140">
    <property type="entry name" value="IDD1-16"/>
</dbReference>
<feature type="compositionally biased region" description="Polar residues" evidence="9">
    <location>
        <begin position="231"/>
        <end position="248"/>
    </location>
</feature>
<dbReference type="Pfam" id="PF22995">
    <property type="entry name" value="C2CH-3rd_BIRD-IDD"/>
    <property type="match status" value="1"/>
</dbReference>
<evidence type="ECO:0000256" key="7">
    <source>
        <dbReference type="PROSITE-ProRule" id="PRU00042"/>
    </source>
</evidence>
<dbReference type="GO" id="GO:0003700">
    <property type="term" value="F:DNA-binding transcription factor activity"/>
    <property type="evidence" value="ECO:0007669"/>
    <property type="project" value="TreeGrafter"/>
</dbReference>
<feature type="region of interest" description="Disordered" evidence="9">
    <location>
        <begin position="209"/>
        <end position="298"/>
    </location>
</feature>
<dbReference type="Pfam" id="PF22996">
    <property type="entry name" value="C2H2-2nd_BIRD-IDD"/>
    <property type="match status" value="1"/>
</dbReference>
<sequence>MSALPSAGGGYGALHLVVPDAGCNGSVVPSEFLAPNAAAAGASSGANKRKRRPAGTPDPGAEVVALSPKTLMESDRYVCEICNQGFQRDQNLQMHRRRHKVPWKLLKRPSLGTNKRVYICPERSCLHHDPAHALGDLVGIKKHYRRKHCTEKQWKCDKCSKGYAVQSDYKAHLKTCGTRGHCCDCGRVFSRVESFIEHQDTCSAVKHKAMQTGGGSDRVKSSSAPPLLGTDRNSTGSPSQSSDTTQAVSFAHSGMSDTAARSFADRTEVVDEHSRRIQEDQDVTATPSTTTPPMPAWLTEHSRRNELELLPSKHRVPIDYSKSQATRSSSINVTYPEVSCPQSKSTPEPSREPSLHLSMGPYVAEVASSSVSPYLDTKPSFSSVERVLLNHRQTSAGNVIVPRMDRSDVALSVPTTALTQAGKKPMEGEPEKDCAVSLSGFLMQSVRRLGPGSQGEINVGGLGHQPSTRKQQHQNATSRTKMVANYNPCAATGSTSSHHEDLAANVHESAGVVQGPWVMSRRGFTNSQPEPATSSVISCRQALPDHRDVAEADHTRAANSKSVEEDFRSQKHMPAGTDRAEAHQACEQARIDMNATWSDLTRVRRSREEARQECDEAQRDIARAEVLKREAREQLQFAVAERAYAERAREIAKRQVEISEAELARAKRLREHSQSELNNVSCSVAAISSPPAFCHSCKSAFEPNIPPRSLDVTQTSPGSSTWSFMTPVDATTNSSDQVMRAGAAPNFWPVDRLNLWPAGYRSMSTSAASMAIRESPPSRSGLNHRVTIGESTTSRTQPDRDHNIITPKLDLDLN</sequence>
<evidence type="ECO:0000256" key="5">
    <source>
        <dbReference type="ARBA" id="ARBA00023015"/>
    </source>
</evidence>
<dbReference type="InterPro" id="IPR036236">
    <property type="entry name" value="Znf_C2H2_sf"/>
</dbReference>
<evidence type="ECO:0000256" key="8">
    <source>
        <dbReference type="SAM" id="Coils"/>
    </source>
</evidence>
<comment type="caution">
    <text evidence="11">The sequence shown here is derived from an EMBL/GenBank/DDBJ whole genome shotgun (WGS) entry which is preliminary data.</text>
</comment>
<keyword evidence="3 7" id="KW-0863">Zinc-finger</keyword>
<protein>
    <recommendedName>
        <fullName evidence="10">C2H2-type domain-containing protein</fullName>
    </recommendedName>
</protein>
<evidence type="ECO:0000313" key="11">
    <source>
        <dbReference type="EMBL" id="KAG0577493.1"/>
    </source>
</evidence>
<organism evidence="11 12">
    <name type="scientific">Ceratodon purpureus</name>
    <name type="common">Fire moss</name>
    <name type="synonym">Dicranum purpureum</name>
    <dbReference type="NCBI Taxonomy" id="3225"/>
    <lineage>
        <taxon>Eukaryota</taxon>
        <taxon>Viridiplantae</taxon>
        <taxon>Streptophyta</taxon>
        <taxon>Embryophyta</taxon>
        <taxon>Bryophyta</taxon>
        <taxon>Bryophytina</taxon>
        <taxon>Bryopsida</taxon>
        <taxon>Dicranidae</taxon>
        <taxon>Pseudoditrichales</taxon>
        <taxon>Ditrichaceae</taxon>
        <taxon>Ceratodon</taxon>
    </lineage>
</organism>
<feature type="coiled-coil region" evidence="8">
    <location>
        <begin position="600"/>
        <end position="676"/>
    </location>
</feature>
<evidence type="ECO:0000313" key="12">
    <source>
        <dbReference type="Proteomes" id="UP000822688"/>
    </source>
</evidence>
<dbReference type="OrthoDB" id="6354171at2759"/>
<feature type="compositionally biased region" description="Basic and acidic residues" evidence="9">
    <location>
        <begin position="797"/>
        <end position="814"/>
    </location>
</feature>
<feature type="domain" description="C2H2-type" evidence="10">
    <location>
        <begin position="77"/>
        <end position="99"/>
    </location>
</feature>
<name>A0A8T0I4S4_CERPU</name>
<keyword evidence="12" id="KW-1185">Reference proteome</keyword>
<feature type="region of interest" description="Disordered" evidence="9">
    <location>
        <begin position="39"/>
        <end position="62"/>
    </location>
</feature>
<dbReference type="InterPro" id="IPR013087">
    <property type="entry name" value="Znf_C2H2_type"/>
</dbReference>
<feature type="region of interest" description="Disordered" evidence="9">
    <location>
        <begin position="550"/>
        <end position="570"/>
    </location>
</feature>
<dbReference type="Proteomes" id="UP000822688">
    <property type="component" value="Chromosome 5"/>
</dbReference>
<evidence type="ECO:0000256" key="1">
    <source>
        <dbReference type="ARBA" id="ARBA00022723"/>
    </source>
</evidence>
<keyword evidence="8" id="KW-0175">Coiled coil</keyword>
<dbReference type="GO" id="GO:0008270">
    <property type="term" value="F:zinc ion binding"/>
    <property type="evidence" value="ECO:0007669"/>
    <property type="project" value="UniProtKB-KW"/>
</dbReference>
<feature type="compositionally biased region" description="Basic and acidic residues" evidence="9">
    <location>
        <begin position="263"/>
        <end position="279"/>
    </location>
</feature>
<evidence type="ECO:0000256" key="4">
    <source>
        <dbReference type="ARBA" id="ARBA00022833"/>
    </source>
</evidence>
<dbReference type="InterPro" id="IPR055186">
    <property type="entry name" value="C2H2-2nd_BIRD-IDD"/>
</dbReference>
<gene>
    <name evidence="11" type="ORF">KC19_5G160500</name>
</gene>
<dbReference type="Pfam" id="PF00096">
    <property type="entry name" value="zf-C2H2"/>
    <property type="match status" value="1"/>
</dbReference>
<dbReference type="SUPFAM" id="SSF57667">
    <property type="entry name" value="beta-beta-alpha zinc fingers"/>
    <property type="match status" value="1"/>
</dbReference>
<proteinExistence type="predicted"/>
<keyword evidence="4" id="KW-0862">Zinc</keyword>
<feature type="compositionally biased region" description="Basic and acidic residues" evidence="9">
    <location>
        <begin position="550"/>
        <end position="569"/>
    </location>
</feature>
<evidence type="ECO:0000259" key="10">
    <source>
        <dbReference type="PROSITE" id="PS50157"/>
    </source>
</evidence>
<evidence type="ECO:0000256" key="2">
    <source>
        <dbReference type="ARBA" id="ARBA00022737"/>
    </source>
</evidence>
<evidence type="ECO:0000256" key="3">
    <source>
        <dbReference type="ARBA" id="ARBA00022771"/>
    </source>
</evidence>
<dbReference type="PROSITE" id="PS50157">
    <property type="entry name" value="ZINC_FINGER_C2H2_2"/>
    <property type="match status" value="1"/>
</dbReference>
<dbReference type="AlphaFoldDB" id="A0A8T0I4S4"/>
<feature type="region of interest" description="Disordered" evidence="9">
    <location>
        <begin position="772"/>
        <end position="814"/>
    </location>
</feature>
<dbReference type="SMART" id="SM00355">
    <property type="entry name" value="ZnF_C2H2"/>
    <property type="match status" value="4"/>
</dbReference>
<dbReference type="EMBL" id="CM026425">
    <property type="protein sequence ID" value="KAG0577493.1"/>
    <property type="molecule type" value="Genomic_DNA"/>
</dbReference>
<keyword evidence="6" id="KW-0804">Transcription</keyword>
<dbReference type="PANTHER" id="PTHR10593:SF10">
    <property type="entry name" value="OS08G0467100 PROTEIN"/>
    <property type="match status" value="1"/>
</dbReference>
<dbReference type="PANTHER" id="PTHR10593">
    <property type="entry name" value="SERINE/THREONINE-PROTEIN KINASE RIO"/>
    <property type="match status" value="1"/>
</dbReference>
<keyword evidence="2" id="KW-0677">Repeat</keyword>
<dbReference type="GO" id="GO:0005634">
    <property type="term" value="C:nucleus"/>
    <property type="evidence" value="ECO:0007669"/>
    <property type="project" value="TreeGrafter"/>
</dbReference>
<reference evidence="11" key="1">
    <citation type="submission" date="2020-06" db="EMBL/GenBank/DDBJ databases">
        <title>WGS assembly of Ceratodon purpureus strain R40.</title>
        <authorList>
            <person name="Carey S.B."/>
            <person name="Jenkins J."/>
            <person name="Shu S."/>
            <person name="Lovell J.T."/>
            <person name="Sreedasyam A."/>
            <person name="Maumus F."/>
            <person name="Tiley G.P."/>
            <person name="Fernandez-Pozo N."/>
            <person name="Barry K."/>
            <person name="Chen C."/>
            <person name="Wang M."/>
            <person name="Lipzen A."/>
            <person name="Daum C."/>
            <person name="Saski C.A."/>
            <person name="Payton A.C."/>
            <person name="Mcbreen J.C."/>
            <person name="Conrad R.E."/>
            <person name="Kollar L.M."/>
            <person name="Olsson S."/>
            <person name="Huttunen S."/>
            <person name="Landis J.B."/>
            <person name="Wickett N.J."/>
            <person name="Johnson M.G."/>
            <person name="Rensing S.A."/>
            <person name="Grimwood J."/>
            <person name="Schmutz J."/>
            <person name="Mcdaniel S.F."/>
        </authorList>
    </citation>
    <scope>NUCLEOTIDE SEQUENCE</scope>
    <source>
        <strain evidence="11">R40</strain>
    </source>
</reference>
<keyword evidence="1" id="KW-0479">Metal-binding</keyword>
<dbReference type="PROSITE" id="PS00028">
    <property type="entry name" value="ZINC_FINGER_C2H2_1"/>
    <property type="match status" value="1"/>
</dbReference>
<dbReference type="InterPro" id="IPR055187">
    <property type="entry name" value="C2CH-3rd_BIRD-IDD"/>
</dbReference>
<dbReference type="Gene3D" id="3.30.160.60">
    <property type="entry name" value="Classic Zinc Finger"/>
    <property type="match status" value="1"/>
</dbReference>
<evidence type="ECO:0000256" key="6">
    <source>
        <dbReference type="ARBA" id="ARBA00023163"/>
    </source>
</evidence>
<evidence type="ECO:0000256" key="9">
    <source>
        <dbReference type="SAM" id="MobiDB-lite"/>
    </source>
</evidence>
<accession>A0A8T0I4S4</accession>